<dbReference type="FunFam" id="2.60.120.330:FF:000005">
    <property type="entry name" value="1-aminocyclopropane-1-carboxylate oxidase homolog 1"/>
    <property type="match status" value="1"/>
</dbReference>
<dbReference type="InterPro" id="IPR044861">
    <property type="entry name" value="IPNS-like_FE2OG_OXY"/>
</dbReference>
<organism evidence="8 9">
    <name type="scientific">Dovyalis caffra</name>
    <dbReference type="NCBI Taxonomy" id="77055"/>
    <lineage>
        <taxon>Eukaryota</taxon>
        <taxon>Viridiplantae</taxon>
        <taxon>Streptophyta</taxon>
        <taxon>Embryophyta</taxon>
        <taxon>Tracheophyta</taxon>
        <taxon>Spermatophyta</taxon>
        <taxon>Magnoliopsida</taxon>
        <taxon>eudicotyledons</taxon>
        <taxon>Gunneridae</taxon>
        <taxon>Pentapetalae</taxon>
        <taxon>rosids</taxon>
        <taxon>fabids</taxon>
        <taxon>Malpighiales</taxon>
        <taxon>Salicaceae</taxon>
        <taxon>Flacourtieae</taxon>
        <taxon>Dovyalis</taxon>
    </lineage>
</organism>
<dbReference type="GO" id="GO:0046872">
    <property type="term" value="F:metal ion binding"/>
    <property type="evidence" value="ECO:0007669"/>
    <property type="project" value="UniProtKB-KW"/>
</dbReference>
<evidence type="ECO:0000259" key="7">
    <source>
        <dbReference type="PROSITE" id="PS51471"/>
    </source>
</evidence>
<dbReference type="PANTHER" id="PTHR10209">
    <property type="entry name" value="OXIDOREDUCTASE, 2OG-FE II OXYGENASE FAMILY PROTEIN"/>
    <property type="match status" value="1"/>
</dbReference>
<accession>A0AAV1QZR7</accession>
<evidence type="ECO:0000256" key="1">
    <source>
        <dbReference type="ARBA" id="ARBA00001962"/>
    </source>
</evidence>
<name>A0AAV1QZR7_9ROSI</name>
<evidence type="ECO:0000256" key="6">
    <source>
        <dbReference type="RuleBase" id="RU003682"/>
    </source>
</evidence>
<dbReference type="EMBL" id="CAWUPB010000851">
    <property type="protein sequence ID" value="CAK7327237.1"/>
    <property type="molecule type" value="Genomic_DNA"/>
</dbReference>
<evidence type="ECO:0000256" key="3">
    <source>
        <dbReference type="ARBA" id="ARBA00022723"/>
    </source>
</evidence>
<evidence type="ECO:0000313" key="9">
    <source>
        <dbReference type="Proteomes" id="UP001314170"/>
    </source>
</evidence>
<evidence type="ECO:0000313" key="8">
    <source>
        <dbReference type="EMBL" id="CAK7327237.1"/>
    </source>
</evidence>
<dbReference type="AlphaFoldDB" id="A0AAV1QZR7"/>
<feature type="domain" description="Fe2OG dioxygenase" evidence="7">
    <location>
        <begin position="214"/>
        <end position="317"/>
    </location>
</feature>
<dbReference type="InterPro" id="IPR026992">
    <property type="entry name" value="DIOX_N"/>
</dbReference>
<dbReference type="InterPro" id="IPR027443">
    <property type="entry name" value="IPNS-like_sf"/>
</dbReference>
<comment type="caution">
    <text evidence="8">The sequence shown here is derived from an EMBL/GenBank/DDBJ whole genome shotgun (WGS) entry which is preliminary data.</text>
</comment>
<comment type="similarity">
    <text evidence="2 6">Belongs to the iron/ascorbate-dependent oxidoreductase family.</text>
</comment>
<gene>
    <name evidence="8" type="ORF">DCAF_LOCUS4944</name>
</gene>
<dbReference type="GO" id="GO:0051213">
    <property type="term" value="F:dioxygenase activity"/>
    <property type="evidence" value="ECO:0007669"/>
    <property type="project" value="UniProtKB-ARBA"/>
</dbReference>
<evidence type="ECO:0000256" key="4">
    <source>
        <dbReference type="ARBA" id="ARBA00023002"/>
    </source>
</evidence>
<evidence type="ECO:0000256" key="5">
    <source>
        <dbReference type="ARBA" id="ARBA00023004"/>
    </source>
</evidence>
<dbReference type="Pfam" id="PF14226">
    <property type="entry name" value="DIOX_N"/>
    <property type="match status" value="1"/>
</dbReference>
<protein>
    <recommendedName>
        <fullName evidence="7">Fe2OG dioxygenase domain-containing protein</fullName>
    </recommendedName>
</protein>
<dbReference type="InterPro" id="IPR005123">
    <property type="entry name" value="Oxoglu/Fe-dep_dioxygenase_dom"/>
</dbReference>
<dbReference type="Gene3D" id="2.60.120.330">
    <property type="entry name" value="B-lactam Antibiotic, Isopenicillin N Synthase, Chain"/>
    <property type="match status" value="1"/>
</dbReference>
<comment type="cofactor">
    <cofactor evidence="1">
        <name>Fe cation</name>
        <dbReference type="ChEBI" id="CHEBI:24875"/>
    </cofactor>
</comment>
<evidence type="ECO:0000256" key="2">
    <source>
        <dbReference type="ARBA" id="ARBA00008056"/>
    </source>
</evidence>
<keyword evidence="9" id="KW-1185">Reference proteome</keyword>
<dbReference type="Proteomes" id="UP001314170">
    <property type="component" value="Unassembled WGS sequence"/>
</dbReference>
<dbReference type="SUPFAM" id="SSF51197">
    <property type="entry name" value="Clavaminate synthase-like"/>
    <property type="match status" value="1"/>
</dbReference>
<reference evidence="8 9" key="1">
    <citation type="submission" date="2024-01" db="EMBL/GenBank/DDBJ databases">
        <authorList>
            <person name="Waweru B."/>
        </authorList>
    </citation>
    <scope>NUCLEOTIDE SEQUENCE [LARGE SCALE GENOMIC DNA]</scope>
</reference>
<keyword evidence="4 6" id="KW-0560">Oxidoreductase</keyword>
<keyword evidence="3 6" id="KW-0479">Metal-binding</keyword>
<keyword evidence="5 6" id="KW-0408">Iron</keyword>
<dbReference type="PANTHER" id="PTHR10209:SF739">
    <property type="entry name" value="FE2OG DIOXYGENASE DOMAIN-CONTAINING PROTEIN"/>
    <property type="match status" value="1"/>
</dbReference>
<sequence>MEIIDNSKLEFGSNRVKELQVFDDTKLGVQGLVDAGVEKIPKLFIRSPDELAEESDHPRAQVEFPVIDLNGLLTDRRRKIIDQVRSASEEWGFFQVVNHGIPPSVLSKMRQAVRKFNEQEIDVKKQFYSRDTARRVRFNSNYDLYQSQRADWRDTLSVSMLRSDHVDPKELPSICRDEAMEFIDQIGKIGETIFELLSEALGLKPDYLKSIECNKGRTLVCHYYPACPEPELAMGVTKHTDNTFLTILTEDQTGGLQVLHDNQWADVQPIAGSLVVNIGDLLQIISNDKFKSNVHRVLPSPEPRISVIGFFAGRVAPPARLYGPIKELLSEENPPKFREVLVSEYVGRFFTKGLHEKPSVNDYRL</sequence>
<dbReference type="PROSITE" id="PS51471">
    <property type="entry name" value="FE2OG_OXY"/>
    <property type="match status" value="1"/>
</dbReference>
<dbReference type="Pfam" id="PF03171">
    <property type="entry name" value="2OG-FeII_Oxy"/>
    <property type="match status" value="1"/>
</dbReference>
<proteinExistence type="inferred from homology"/>